<reference evidence="4 5" key="1">
    <citation type="submission" date="2020-08" db="EMBL/GenBank/DDBJ databases">
        <title>The Agave Microbiome: Exploring the role of microbial communities in plant adaptations to desert environments.</title>
        <authorList>
            <person name="Partida-Martinez L.P."/>
        </authorList>
    </citation>
    <scope>NUCLEOTIDE SEQUENCE [LARGE SCALE GENOMIC DNA]</scope>
    <source>
        <strain evidence="4 5">AS3.12</strain>
    </source>
</reference>
<dbReference type="InterPro" id="IPR016181">
    <property type="entry name" value="Acyl_CoA_acyltransferase"/>
</dbReference>
<evidence type="ECO:0000256" key="2">
    <source>
        <dbReference type="ARBA" id="ARBA00023315"/>
    </source>
</evidence>
<dbReference type="SUPFAM" id="SSF55729">
    <property type="entry name" value="Acyl-CoA N-acyltransferases (Nat)"/>
    <property type="match status" value="1"/>
</dbReference>
<dbReference type="PROSITE" id="PS51186">
    <property type="entry name" value="GNAT"/>
    <property type="match status" value="1"/>
</dbReference>
<dbReference type="GO" id="GO:0016747">
    <property type="term" value="F:acyltransferase activity, transferring groups other than amino-acyl groups"/>
    <property type="evidence" value="ECO:0007669"/>
    <property type="project" value="InterPro"/>
</dbReference>
<keyword evidence="2" id="KW-0012">Acyltransferase</keyword>
<evidence type="ECO:0000313" key="5">
    <source>
        <dbReference type="Proteomes" id="UP000585437"/>
    </source>
</evidence>
<name>A0A7X0JGG6_9HYPH</name>
<accession>A0A7X0JGG6</accession>
<comment type="caution">
    <text evidence="4">The sequence shown here is derived from an EMBL/GenBank/DDBJ whole genome shotgun (WGS) entry which is preliminary data.</text>
</comment>
<dbReference type="RefSeq" id="WP_184653596.1">
    <property type="nucleotide sequence ID" value="NZ_JACHBU010000001.1"/>
</dbReference>
<dbReference type="InterPro" id="IPR050832">
    <property type="entry name" value="Bact_Acetyltransf"/>
</dbReference>
<dbReference type="Proteomes" id="UP000585437">
    <property type="component" value="Unassembled WGS sequence"/>
</dbReference>
<dbReference type="PANTHER" id="PTHR43877">
    <property type="entry name" value="AMINOALKYLPHOSPHONATE N-ACETYLTRANSFERASE-RELATED-RELATED"/>
    <property type="match status" value="1"/>
</dbReference>
<proteinExistence type="predicted"/>
<evidence type="ECO:0000256" key="1">
    <source>
        <dbReference type="ARBA" id="ARBA00022679"/>
    </source>
</evidence>
<dbReference type="AlphaFoldDB" id="A0A7X0JGG6"/>
<dbReference type="InterPro" id="IPR000182">
    <property type="entry name" value="GNAT_dom"/>
</dbReference>
<keyword evidence="5" id="KW-1185">Reference proteome</keyword>
<dbReference type="Pfam" id="PF00583">
    <property type="entry name" value="Acetyltransf_1"/>
    <property type="match status" value="1"/>
</dbReference>
<evidence type="ECO:0000313" key="4">
    <source>
        <dbReference type="EMBL" id="MBB6507143.1"/>
    </source>
</evidence>
<sequence length="174" mass="19409">MDDADTVGGADGVTIEPLRDEHIEGFHKALDIVCRERRYMVFLRAPPLDEMRDFVRESVAAGNPHIVAVADGEVVGWCDIRRLERDVHAHRGLLGMGIIPGFRDRGLGRRLIDTAVEAANRSGIHRVELDVHAVNHRAIALYRKMGFQVEGVARDALKIDGCYLDSVRMALIFT</sequence>
<evidence type="ECO:0000259" key="3">
    <source>
        <dbReference type="PROSITE" id="PS51186"/>
    </source>
</evidence>
<dbReference type="EMBL" id="JACHBU010000001">
    <property type="protein sequence ID" value="MBB6507143.1"/>
    <property type="molecule type" value="Genomic_DNA"/>
</dbReference>
<keyword evidence="1 4" id="KW-0808">Transferase</keyword>
<dbReference type="CDD" id="cd04301">
    <property type="entry name" value="NAT_SF"/>
    <property type="match status" value="1"/>
</dbReference>
<feature type="domain" description="N-acetyltransferase" evidence="3">
    <location>
        <begin position="13"/>
        <end position="174"/>
    </location>
</feature>
<gene>
    <name evidence="4" type="ORF">F4695_000462</name>
</gene>
<organism evidence="4 5">
    <name type="scientific">Rhizobium soli</name>
    <dbReference type="NCBI Taxonomy" id="424798"/>
    <lineage>
        <taxon>Bacteria</taxon>
        <taxon>Pseudomonadati</taxon>
        <taxon>Pseudomonadota</taxon>
        <taxon>Alphaproteobacteria</taxon>
        <taxon>Hyphomicrobiales</taxon>
        <taxon>Rhizobiaceae</taxon>
        <taxon>Rhizobium/Agrobacterium group</taxon>
        <taxon>Rhizobium</taxon>
    </lineage>
</organism>
<dbReference type="PANTHER" id="PTHR43877:SF2">
    <property type="entry name" value="AMINOALKYLPHOSPHONATE N-ACETYLTRANSFERASE-RELATED"/>
    <property type="match status" value="1"/>
</dbReference>
<protein>
    <submittedName>
        <fullName evidence="4">RimJ/RimL family protein N-acetyltransferase</fullName>
    </submittedName>
</protein>
<dbReference type="Gene3D" id="3.40.630.30">
    <property type="match status" value="1"/>
</dbReference>